<keyword evidence="2 8" id="KW-0349">Heme</keyword>
<sequence>MNRLTTQFWTGALVLGGVALFVLSLLLGEEPGNPEDPDSFLTDRLMYVPPLPVPPDNPLTPQKIELGRRLFYEEDLSVNGSIACATCHEQARAFTDGRAHSAGATGELTRRNAMSLTNVAYNGVLTWASDTVVTLEQQALMPLTLEHPVEMGILGKEETVLARLAAEDDYRKQFADAFLASNPAITLDNVLLALASFERTLLSYDSPYDRFLAGDEDALSAEAQRGRVLFFSPGFNCSRCHDGHNFRFTPGTRQGEDDTSVAFHNTGLYNIDGQGGLPPEDRGLLEVTGRPEDMGRFKAPTLRNIALTAPYMHDGSVETLEDVLRHYARGGRMIEEGPYAGDGRQSPLKSELIGGFELPPDDLAALLAFLESLTDEHFVTRNDLADPG</sequence>
<feature type="binding site" description="covalent" evidence="8">
    <location>
        <position position="87"/>
    </location>
    <ligand>
        <name>heme c</name>
        <dbReference type="ChEBI" id="CHEBI:61717"/>
        <label>1</label>
    </ligand>
</feature>
<comment type="subcellular location">
    <subcellularLocation>
        <location evidence="1">Periplasm</location>
    </subcellularLocation>
</comment>
<dbReference type="Pfam" id="PF21419">
    <property type="entry name" value="RoxA-like_Cyt-c"/>
    <property type="match status" value="1"/>
</dbReference>
<feature type="binding site" description="covalent" evidence="8">
    <location>
        <position position="84"/>
    </location>
    <ligand>
        <name>heme c</name>
        <dbReference type="ChEBI" id="CHEBI:61717"/>
        <label>1</label>
    </ligand>
</feature>
<feature type="domain" description="Cytochrome c" evidence="10">
    <location>
        <begin position="221"/>
        <end position="374"/>
    </location>
</feature>
<evidence type="ECO:0000256" key="5">
    <source>
        <dbReference type="ARBA" id="ARBA00022764"/>
    </source>
</evidence>
<proteinExistence type="predicted"/>
<keyword evidence="4" id="KW-0732">Signal</keyword>
<comment type="PTM">
    <text evidence="8">Binds 2 heme groups per subunit.</text>
</comment>
<evidence type="ECO:0000313" key="12">
    <source>
        <dbReference type="Proteomes" id="UP000298050"/>
    </source>
</evidence>
<name>A0A4Z0M9D4_9GAMM</name>
<dbReference type="OrthoDB" id="9805202at2"/>
<evidence type="ECO:0000256" key="3">
    <source>
        <dbReference type="ARBA" id="ARBA00022723"/>
    </source>
</evidence>
<organism evidence="11 12">
    <name type="scientific">Mangrovimicrobium sediminis</name>
    <dbReference type="NCBI Taxonomy" id="2562682"/>
    <lineage>
        <taxon>Bacteria</taxon>
        <taxon>Pseudomonadati</taxon>
        <taxon>Pseudomonadota</taxon>
        <taxon>Gammaproteobacteria</taxon>
        <taxon>Cellvibrionales</taxon>
        <taxon>Halieaceae</taxon>
        <taxon>Mangrovimicrobium</taxon>
    </lineage>
</organism>
<dbReference type="GO" id="GO:0020037">
    <property type="term" value="F:heme binding"/>
    <property type="evidence" value="ECO:0007669"/>
    <property type="project" value="InterPro"/>
</dbReference>
<dbReference type="InterPro" id="IPR036909">
    <property type="entry name" value="Cyt_c-like_dom_sf"/>
</dbReference>
<feature type="binding site" description="covalent" evidence="8">
    <location>
        <position position="240"/>
    </location>
    <ligand>
        <name>heme c</name>
        <dbReference type="ChEBI" id="CHEBI:61717"/>
        <label>2</label>
    </ligand>
</feature>
<gene>
    <name evidence="11" type="ORF">E4634_00190</name>
</gene>
<dbReference type="GO" id="GO:0046872">
    <property type="term" value="F:metal ion binding"/>
    <property type="evidence" value="ECO:0007669"/>
    <property type="project" value="UniProtKB-KW"/>
</dbReference>
<dbReference type="InterPro" id="IPR004852">
    <property type="entry name" value="Di-haem_cyt_c_peroxidsae"/>
</dbReference>
<keyword evidence="5" id="KW-0574">Periplasm</keyword>
<feature type="binding site" description="axial binding residue" evidence="9">
    <location>
        <position position="241"/>
    </location>
    <ligand>
        <name>heme c</name>
        <dbReference type="ChEBI" id="CHEBI:61717"/>
        <label>2</label>
    </ligand>
    <ligandPart>
        <name>Fe</name>
        <dbReference type="ChEBI" id="CHEBI:18248"/>
    </ligandPart>
</feature>
<evidence type="ECO:0000256" key="4">
    <source>
        <dbReference type="ARBA" id="ARBA00022729"/>
    </source>
</evidence>
<dbReference type="RefSeq" id="WP_135440588.1">
    <property type="nucleotide sequence ID" value="NZ_SRLE01000001.1"/>
</dbReference>
<feature type="binding site" description="covalent" evidence="8">
    <location>
        <position position="237"/>
    </location>
    <ligand>
        <name>heme c</name>
        <dbReference type="ChEBI" id="CHEBI:61717"/>
        <label>2</label>
    </ligand>
</feature>
<dbReference type="InterPro" id="IPR009056">
    <property type="entry name" value="Cyt_c-like_dom"/>
</dbReference>
<protein>
    <submittedName>
        <fullName evidence="11">Di-heme enzyme</fullName>
    </submittedName>
</protein>
<dbReference type="SUPFAM" id="SSF46626">
    <property type="entry name" value="Cytochrome c"/>
    <property type="match status" value="2"/>
</dbReference>
<keyword evidence="6" id="KW-0560">Oxidoreductase</keyword>
<dbReference type="Pfam" id="PF03150">
    <property type="entry name" value="CCP_MauG"/>
    <property type="match status" value="1"/>
</dbReference>
<evidence type="ECO:0000256" key="6">
    <source>
        <dbReference type="ARBA" id="ARBA00023002"/>
    </source>
</evidence>
<accession>A0A4Z0M9D4</accession>
<evidence type="ECO:0000256" key="8">
    <source>
        <dbReference type="PIRSR" id="PIRSR000294-1"/>
    </source>
</evidence>
<dbReference type="GO" id="GO:0004130">
    <property type="term" value="F:cytochrome-c peroxidase activity"/>
    <property type="evidence" value="ECO:0007669"/>
    <property type="project" value="TreeGrafter"/>
</dbReference>
<keyword evidence="12" id="KW-1185">Reference proteome</keyword>
<dbReference type="GO" id="GO:0042597">
    <property type="term" value="C:periplasmic space"/>
    <property type="evidence" value="ECO:0007669"/>
    <property type="project" value="UniProtKB-SubCell"/>
</dbReference>
<dbReference type="PANTHER" id="PTHR30600">
    <property type="entry name" value="CYTOCHROME C PEROXIDASE-RELATED"/>
    <property type="match status" value="1"/>
</dbReference>
<dbReference type="NCBIfam" id="TIGR04039">
    <property type="entry name" value="MXAN_0977_Heme2"/>
    <property type="match status" value="1"/>
</dbReference>
<dbReference type="AlphaFoldDB" id="A0A4Z0M9D4"/>
<dbReference type="PROSITE" id="PS51007">
    <property type="entry name" value="CYTC"/>
    <property type="match status" value="1"/>
</dbReference>
<evidence type="ECO:0000313" key="11">
    <source>
        <dbReference type="EMBL" id="TGD76010.1"/>
    </source>
</evidence>
<reference evidence="11 12" key="1">
    <citation type="submission" date="2019-04" db="EMBL/GenBank/DDBJ databases">
        <title>Taxonomy of novel Haliea sp. from mangrove soil of West Coast of India.</title>
        <authorList>
            <person name="Verma A."/>
            <person name="Kumar P."/>
            <person name="Krishnamurthi S."/>
        </authorList>
    </citation>
    <scope>NUCLEOTIDE SEQUENCE [LARGE SCALE GENOMIC DNA]</scope>
    <source>
        <strain evidence="11 12">SAOS-164</strain>
    </source>
</reference>
<comment type="caution">
    <text evidence="11">The sequence shown here is derived from an EMBL/GenBank/DDBJ whole genome shotgun (WGS) entry which is preliminary data.</text>
</comment>
<feature type="binding site" description="axial binding residue" evidence="9">
    <location>
        <position position="88"/>
    </location>
    <ligand>
        <name>heme c</name>
        <dbReference type="ChEBI" id="CHEBI:61717"/>
        <label>1</label>
    </ligand>
    <ligandPart>
        <name>Fe</name>
        <dbReference type="ChEBI" id="CHEBI:18248"/>
    </ligandPart>
</feature>
<comment type="cofactor">
    <cofactor evidence="8">
        <name>heme</name>
        <dbReference type="ChEBI" id="CHEBI:30413"/>
    </cofactor>
    <text evidence="8">Binds 2 heme groups.</text>
</comment>
<dbReference type="PIRSF" id="PIRSF000294">
    <property type="entry name" value="Cytochrome-c_peroxidase"/>
    <property type="match status" value="1"/>
</dbReference>
<evidence type="ECO:0000256" key="2">
    <source>
        <dbReference type="ARBA" id="ARBA00022617"/>
    </source>
</evidence>
<evidence type="ECO:0000256" key="1">
    <source>
        <dbReference type="ARBA" id="ARBA00004418"/>
    </source>
</evidence>
<keyword evidence="3 9" id="KW-0479">Metal-binding</keyword>
<keyword evidence="7 9" id="KW-0408">Iron</keyword>
<evidence type="ECO:0000256" key="7">
    <source>
        <dbReference type="ARBA" id="ARBA00023004"/>
    </source>
</evidence>
<dbReference type="Proteomes" id="UP000298050">
    <property type="component" value="Unassembled WGS sequence"/>
</dbReference>
<dbReference type="GO" id="GO:0009055">
    <property type="term" value="F:electron transfer activity"/>
    <property type="evidence" value="ECO:0007669"/>
    <property type="project" value="InterPro"/>
</dbReference>
<dbReference type="PANTHER" id="PTHR30600:SF14">
    <property type="entry name" value="CYTOCHROME C PEROXIDASE"/>
    <property type="match status" value="1"/>
</dbReference>
<dbReference type="InterPro" id="IPR023929">
    <property type="entry name" value="MbnH-like"/>
</dbReference>
<dbReference type="InterPro" id="IPR026259">
    <property type="entry name" value="MauG/Cytc_peroxidase"/>
</dbReference>
<dbReference type="Gene3D" id="1.10.760.10">
    <property type="entry name" value="Cytochrome c-like domain"/>
    <property type="match status" value="2"/>
</dbReference>
<evidence type="ECO:0000259" key="10">
    <source>
        <dbReference type="PROSITE" id="PS51007"/>
    </source>
</evidence>
<evidence type="ECO:0000256" key="9">
    <source>
        <dbReference type="PIRSR" id="PIRSR000294-2"/>
    </source>
</evidence>
<dbReference type="EMBL" id="SRLE01000001">
    <property type="protein sequence ID" value="TGD76010.1"/>
    <property type="molecule type" value="Genomic_DNA"/>
</dbReference>
<dbReference type="InterPro" id="IPR051395">
    <property type="entry name" value="Cytochrome_c_Peroxidase/MauG"/>
</dbReference>